<feature type="region of interest" description="Disordered" evidence="1">
    <location>
        <begin position="27"/>
        <end position="76"/>
    </location>
</feature>
<name>A0A4U5PHD4_STECR</name>
<accession>A0A4U5PHD4</accession>
<dbReference type="EMBL" id="AZBU02000002">
    <property type="protein sequence ID" value="TKR95958.1"/>
    <property type="molecule type" value="Genomic_DNA"/>
</dbReference>
<dbReference type="AlphaFoldDB" id="A0A4U5PHD4"/>
<protein>
    <submittedName>
        <fullName evidence="2">Uncharacterized protein</fullName>
    </submittedName>
</protein>
<evidence type="ECO:0000256" key="1">
    <source>
        <dbReference type="SAM" id="MobiDB-lite"/>
    </source>
</evidence>
<organism evidence="2 3">
    <name type="scientific">Steinernema carpocapsae</name>
    <name type="common">Entomopathogenic nematode</name>
    <dbReference type="NCBI Taxonomy" id="34508"/>
    <lineage>
        <taxon>Eukaryota</taxon>
        <taxon>Metazoa</taxon>
        <taxon>Ecdysozoa</taxon>
        <taxon>Nematoda</taxon>
        <taxon>Chromadorea</taxon>
        <taxon>Rhabditida</taxon>
        <taxon>Tylenchina</taxon>
        <taxon>Panagrolaimomorpha</taxon>
        <taxon>Strongyloidoidea</taxon>
        <taxon>Steinernematidae</taxon>
        <taxon>Steinernema</taxon>
    </lineage>
</organism>
<reference evidence="2 3" key="2">
    <citation type="journal article" date="2019" name="G3 (Bethesda)">
        <title>Hybrid Assembly of the Genome of the Entomopathogenic Nematode Steinernema carpocapsae Identifies the X-Chromosome.</title>
        <authorList>
            <person name="Serra L."/>
            <person name="Macchietto M."/>
            <person name="Macias-Munoz A."/>
            <person name="McGill C.J."/>
            <person name="Rodriguez I.M."/>
            <person name="Rodriguez B."/>
            <person name="Murad R."/>
            <person name="Mortazavi A."/>
        </authorList>
    </citation>
    <scope>NUCLEOTIDE SEQUENCE [LARGE SCALE GENOMIC DNA]</scope>
    <source>
        <strain evidence="2 3">ALL</strain>
    </source>
</reference>
<reference evidence="2 3" key="1">
    <citation type="journal article" date="2015" name="Genome Biol.">
        <title>Comparative genomics of Steinernema reveals deeply conserved gene regulatory networks.</title>
        <authorList>
            <person name="Dillman A.R."/>
            <person name="Macchietto M."/>
            <person name="Porter C.F."/>
            <person name="Rogers A."/>
            <person name="Williams B."/>
            <person name="Antoshechkin I."/>
            <person name="Lee M.M."/>
            <person name="Goodwin Z."/>
            <person name="Lu X."/>
            <person name="Lewis E.E."/>
            <person name="Goodrich-Blair H."/>
            <person name="Stock S.P."/>
            <person name="Adams B.J."/>
            <person name="Sternberg P.W."/>
            <person name="Mortazavi A."/>
        </authorList>
    </citation>
    <scope>NUCLEOTIDE SEQUENCE [LARGE SCALE GENOMIC DNA]</scope>
    <source>
        <strain evidence="2 3">ALL</strain>
    </source>
</reference>
<evidence type="ECO:0000313" key="3">
    <source>
        <dbReference type="Proteomes" id="UP000298663"/>
    </source>
</evidence>
<evidence type="ECO:0000313" key="2">
    <source>
        <dbReference type="EMBL" id="TKR95958.1"/>
    </source>
</evidence>
<gene>
    <name evidence="2" type="ORF">L596_010046</name>
</gene>
<proteinExistence type="predicted"/>
<sequence length="242" mass="27629">MLRWNYGRSAFIPIILNKSEDYVDEEMVSDDEKTVPAESVCPPAPSTNRNEDSMVEEGVVAARESQTEDDEEDSFDSYGAELELQADEPDDDDGKIQFTETTSQLSLPLRKSARQLRHIERRADQSSRQAQSGIRKLSDKSSEGCCQNNYQSMADVLTHQTENEHCFIARQVWEGGDFQQLMSEVRKELRSTENSLPATYIQPVLLPNGENFFVVLFNTRERKIVNFAGYWFTDHSGEVLRT</sequence>
<feature type="region of interest" description="Disordered" evidence="1">
    <location>
        <begin position="120"/>
        <end position="143"/>
    </location>
</feature>
<dbReference type="Proteomes" id="UP000298663">
    <property type="component" value="Unassembled WGS sequence"/>
</dbReference>
<keyword evidence="3" id="KW-1185">Reference proteome</keyword>
<comment type="caution">
    <text evidence="2">The sequence shown here is derived from an EMBL/GenBank/DDBJ whole genome shotgun (WGS) entry which is preliminary data.</text>
</comment>